<dbReference type="PANTHER" id="PTHR33442:SF1">
    <property type="entry name" value="TRANS-3-HYDROXY-L-PROLINE DEHYDRATASE"/>
    <property type="match status" value="1"/>
</dbReference>
<dbReference type="HOGENOM" id="CLU_036729_0_1_1"/>
<reference evidence="5" key="1">
    <citation type="journal article" date="2012" name="PLoS Genet.">
        <title>The genomes of the fungal plant pathogens Cladosporium fulvum and Dothistroma septosporum reveal adaptation to different hosts and lifestyles but also signatures of common ancestry.</title>
        <authorList>
            <person name="de Wit P.J.G.M."/>
            <person name="van der Burgt A."/>
            <person name="Oekmen B."/>
            <person name="Stergiopoulos I."/>
            <person name="Abd-Elsalam K.A."/>
            <person name="Aerts A.L."/>
            <person name="Bahkali A.H."/>
            <person name="Beenen H.G."/>
            <person name="Chettri P."/>
            <person name="Cox M.P."/>
            <person name="Datema E."/>
            <person name="de Vries R.P."/>
            <person name="Dhillon B."/>
            <person name="Ganley A.R."/>
            <person name="Griffiths S.A."/>
            <person name="Guo Y."/>
            <person name="Hamelin R.C."/>
            <person name="Henrissat B."/>
            <person name="Kabir M.S."/>
            <person name="Jashni M.K."/>
            <person name="Kema G."/>
            <person name="Klaubauf S."/>
            <person name="Lapidus A."/>
            <person name="Levasseur A."/>
            <person name="Lindquist E."/>
            <person name="Mehrabi R."/>
            <person name="Ohm R.A."/>
            <person name="Owen T.J."/>
            <person name="Salamov A."/>
            <person name="Schwelm A."/>
            <person name="Schijlen E."/>
            <person name="Sun H."/>
            <person name="van den Burg H.A."/>
            <person name="van Ham R.C.H.J."/>
            <person name="Zhang S."/>
            <person name="Goodwin S.B."/>
            <person name="Grigoriev I.V."/>
            <person name="Collemare J."/>
            <person name="Bradshaw R.E."/>
        </authorList>
    </citation>
    <scope>NUCLEOTIDE SEQUENCE [LARGE SCALE GENOMIC DNA]</scope>
    <source>
        <strain evidence="5">NZE10 / CBS 128990</strain>
    </source>
</reference>
<sequence>MDIAKDFTSTSRKDAITCVDMHTTGEPTRIVVSGHPELTGTLLEQRAEARRSYDHFRRQLFLEPRGHSDMYGAILRQNTEHTASGNAHIGVLFATNSGYSTMCGHATIALGRFLLDTHDKTAFPNRDKVTLNTTTKTASLTLHAPCGIVHVTVPTNDNGTRSDPSRPVSHISVPSFTTGLNIKVPLPDPYRWPELADCQHVTVDFSYGGTFYCFITATELGFPRGLVGKIDVQAMNVATRNLKAAINKNADLQHLFSHPDHDELSFLYSVIIVDKDAGIPIAQSTTAETGLCFFSDQQVDRSPTGSGVAARIALARAKAELDKGEPATYHSRLSNSLGGRGGFIGSLHEEIGVKDGFPVVRAKVEGYASYTGTSTFVVEDGDALGQDGFLFDRL</sequence>
<accession>N1PS62</accession>
<dbReference type="OMA" id="SHVLWTG"/>
<dbReference type="EC" id="4.2.1.77" evidence="3"/>
<proteinExistence type="inferred from homology"/>
<dbReference type="GO" id="GO:0050346">
    <property type="term" value="F:trans-L-3-hydroxyproline dehydratase activity"/>
    <property type="evidence" value="ECO:0007669"/>
    <property type="project" value="UniProtKB-EC"/>
</dbReference>
<dbReference type="SUPFAM" id="SSF54506">
    <property type="entry name" value="Diaminopimelate epimerase-like"/>
    <property type="match status" value="1"/>
</dbReference>
<organism evidence="4 5">
    <name type="scientific">Dothistroma septosporum (strain NZE10 / CBS 128990)</name>
    <name type="common">Red band needle blight fungus</name>
    <name type="synonym">Mycosphaerella pini</name>
    <dbReference type="NCBI Taxonomy" id="675120"/>
    <lineage>
        <taxon>Eukaryota</taxon>
        <taxon>Fungi</taxon>
        <taxon>Dikarya</taxon>
        <taxon>Ascomycota</taxon>
        <taxon>Pezizomycotina</taxon>
        <taxon>Dothideomycetes</taxon>
        <taxon>Dothideomycetidae</taxon>
        <taxon>Mycosphaerellales</taxon>
        <taxon>Mycosphaerellaceae</taxon>
        <taxon>Dothistroma</taxon>
    </lineage>
</organism>
<dbReference type="PANTHER" id="PTHR33442">
    <property type="entry name" value="TRANS-3-HYDROXY-L-PROLINE DEHYDRATASE"/>
    <property type="match status" value="1"/>
</dbReference>
<evidence type="ECO:0000313" key="4">
    <source>
        <dbReference type="EMBL" id="EME45200.1"/>
    </source>
</evidence>
<reference evidence="4 5" key="2">
    <citation type="journal article" date="2012" name="PLoS Pathog.">
        <title>Diverse lifestyles and strategies of plant pathogenesis encoded in the genomes of eighteen Dothideomycetes fungi.</title>
        <authorList>
            <person name="Ohm R.A."/>
            <person name="Feau N."/>
            <person name="Henrissat B."/>
            <person name="Schoch C.L."/>
            <person name="Horwitz B.A."/>
            <person name="Barry K.W."/>
            <person name="Condon B.J."/>
            <person name="Copeland A.C."/>
            <person name="Dhillon B."/>
            <person name="Glaser F."/>
            <person name="Hesse C.N."/>
            <person name="Kosti I."/>
            <person name="LaButti K."/>
            <person name="Lindquist E.A."/>
            <person name="Lucas S."/>
            <person name="Salamov A.A."/>
            <person name="Bradshaw R.E."/>
            <person name="Ciuffetti L."/>
            <person name="Hamelin R.C."/>
            <person name="Kema G.H.J."/>
            <person name="Lawrence C."/>
            <person name="Scott J.A."/>
            <person name="Spatafora J.W."/>
            <person name="Turgeon B.G."/>
            <person name="de Wit P.J.G.M."/>
            <person name="Zhong S."/>
            <person name="Goodwin S.B."/>
            <person name="Grigoriev I.V."/>
        </authorList>
    </citation>
    <scope>NUCLEOTIDE SEQUENCE [LARGE SCALE GENOMIC DNA]</scope>
    <source>
        <strain evidence="5">NZE10 / CBS 128990</strain>
    </source>
</reference>
<evidence type="ECO:0000256" key="1">
    <source>
        <dbReference type="ARBA" id="ARBA00001148"/>
    </source>
</evidence>
<dbReference type="FunFam" id="3.10.310.10:FF:000003">
    <property type="entry name" value="Proline racemase"/>
    <property type="match status" value="1"/>
</dbReference>
<protein>
    <recommendedName>
        <fullName evidence="3">trans-L-3-hydroxyproline dehydratase</fullName>
        <ecNumber evidence="3">4.2.1.77</ecNumber>
    </recommendedName>
</protein>
<comment type="similarity">
    <text evidence="2">Belongs to the proline racemase family.</text>
</comment>
<dbReference type="Pfam" id="PF05544">
    <property type="entry name" value="Pro_racemase"/>
    <property type="match status" value="1"/>
</dbReference>
<evidence type="ECO:0000313" key="5">
    <source>
        <dbReference type="Proteomes" id="UP000016933"/>
    </source>
</evidence>
<dbReference type="Proteomes" id="UP000016933">
    <property type="component" value="Unassembled WGS sequence"/>
</dbReference>
<dbReference type="eggNOG" id="ENOG502QRPF">
    <property type="taxonomic scope" value="Eukaryota"/>
</dbReference>
<name>N1PS62_DOTSN</name>
<dbReference type="InterPro" id="IPR008794">
    <property type="entry name" value="Pro_racemase_fam"/>
</dbReference>
<comment type="catalytic activity">
    <reaction evidence="1">
        <text>trans-3-hydroxy-L-proline = 1-pyrroline-2-carboxylate + H2O</text>
        <dbReference type="Rhea" id="RHEA:10320"/>
        <dbReference type="ChEBI" id="CHEBI:15377"/>
        <dbReference type="ChEBI" id="CHEBI:39785"/>
        <dbReference type="ChEBI" id="CHEBI:57938"/>
        <dbReference type="EC" id="4.2.1.77"/>
    </reaction>
</comment>
<evidence type="ECO:0000256" key="3">
    <source>
        <dbReference type="ARBA" id="ARBA00013105"/>
    </source>
</evidence>
<dbReference type="SFLD" id="SFLDS00028">
    <property type="entry name" value="Proline_Racemase"/>
    <property type="match status" value="1"/>
</dbReference>
<keyword evidence="5" id="KW-1185">Reference proteome</keyword>
<evidence type="ECO:0000256" key="2">
    <source>
        <dbReference type="ARBA" id="ARBA00007529"/>
    </source>
</evidence>
<gene>
    <name evidence="4" type="ORF">DOTSEDRAFT_52545</name>
</gene>
<dbReference type="AlphaFoldDB" id="N1PS62"/>
<dbReference type="Gene3D" id="3.10.310.10">
    <property type="entry name" value="Diaminopimelate Epimerase, Chain A, domain 1"/>
    <property type="match status" value="2"/>
</dbReference>
<dbReference type="OrthoDB" id="6409228at2759"/>
<dbReference type="EMBL" id="KB446538">
    <property type="protein sequence ID" value="EME45200.1"/>
    <property type="molecule type" value="Genomic_DNA"/>
</dbReference>
<dbReference type="STRING" id="675120.N1PS62"/>